<gene>
    <name evidence="7" type="ORF">LNINA_LOCUS13212</name>
</gene>
<dbReference type="Proteomes" id="UP001497472">
    <property type="component" value="Unassembled WGS sequence"/>
</dbReference>
<comment type="caution">
    <text evidence="7">The sequence shown here is derived from an EMBL/GenBank/DDBJ whole genome shotgun (WGS) entry which is preliminary data.</text>
</comment>
<dbReference type="GO" id="GO:0008270">
    <property type="term" value="F:zinc ion binding"/>
    <property type="evidence" value="ECO:0007669"/>
    <property type="project" value="UniProtKB-KW"/>
</dbReference>
<accession>A0AAV1K1K8</accession>
<name>A0AAV1K1K8_9NEOP</name>
<protein>
    <recommendedName>
        <fullName evidence="6">C2H2-type domain-containing protein</fullName>
    </recommendedName>
</protein>
<dbReference type="PANTHER" id="PTHR24379">
    <property type="entry name" value="KRAB AND ZINC FINGER DOMAIN-CONTAINING"/>
    <property type="match status" value="1"/>
</dbReference>
<organism evidence="7 8">
    <name type="scientific">Leptosia nina</name>
    <dbReference type="NCBI Taxonomy" id="320188"/>
    <lineage>
        <taxon>Eukaryota</taxon>
        <taxon>Metazoa</taxon>
        <taxon>Ecdysozoa</taxon>
        <taxon>Arthropoda</taxon>
        <taxon>Hexapoda</taxon>
        <taxon>Insecta</taxon>
        <taxon>Pterygota</taxon>
        <taxon>Neoptera</taxon>
        <taxon>Endopterygota</taxon>
        <taxon>Lepidoptera</taxon>
        <taxon>Glossata</taxon>
        <taxon>Ditrysia</taxon>
        <taxon>Papilionoidea</taxon>
        <taxon>Pieridae</taxon>
        <taxon>Pierinae</taxon>
        <taxon>Leptosia</taxon>
    </lineage>
</organism>
<keyword evidence="3 5" id="KW-0863">Zinc-finger</keyword>
<dbReference type="InterPro" id="IPR036236">
    <property type="entry name" value="Znf_C2H2_sf"/>
</dbReference>
<dbReference type="Gene3D" id="3.30.160.60">
    <property type="entry name" value="Classic Zinc Finger"/>
    <property type="match status" value="2"/>
</dbReference>
<evidence type="ECO:0000256" key="1">
    <source>
        <dbReference type="ARBA" id="ARBA00022723"/>
    </source>
</evidence>
<evidence type="ECO:0000313" key="8">
    <source>
        <dbReference type="Proteomes" id="UP001497472"/>
    </source>
</evidence>
<feature type="domain" description="C2H2-type" evidence="6">
    <location>
        <begin position="124"/>
        <end position="152"/>
    </location>
</feature>
<sequence length="289" mass="33774">MSKKIRTGPRIRVTRPALHRRPEEYPTFENQNFIYSCQYCCVKFTQNSHFFRHMTSNHQVQQRQATFQCNECQIIFRRKSNLDLHCQTHHQTKSKSRCETCDITFKSRYCLRRHLKLKQILAENSCIKCQKKFTSKERLNKHYNSKHTYKNLTFESKVPDSNSVLETKKANSPIIINKFEMASSATLVDDPTSRFKFLENKLIVSVTMYKDLINYANNEYKKCLHNDLCKETRYAYSIDSTLINVLMLDTDPPRCNSDSWSAGATTFTSLLMTTSADGILTLPICKLRS</sequence>
<keyword evidence="4" id="KW-0862">Zinc</keyword>
<evidence type="ECO:0000313" key="7">
    <source>
        <dbReference type="EMBL" id="CAK1554288.1"/>
    </source>
</evidence>
<evidence type="ECO:0000256" key="3">
    <source>
        <dbReference type="ARBA" id="ARBA00022771"/>
    </source>
</evidence>
<evidence type="ECO:0000256" key="5">
    <source>
        <dbReference type="PROSITE-ProRule" id="PRU00042"/>
    </source>
</evidence>
<keyword evidence="2" id="KW-0677">Repeat</keyword>
<dbReference type="InterPro" id="IPR013087">
    <property type="entry name" value="Znf_C2H2_type"/>
</dbReference>
<dbReference type="EMBL" id="CAVLEF010000277">
    <property type="protein sequence ID" value="CAK1554288.1"/>
    <property type="molecule type" value="Genomic_DNA"/>
</dbReference>
<dbReference type="AlphaFoldDB" id="A0AAV1K1K8"/>
<dbReference type="PANTHER" id="PTHR24379:SF121">
    <property type="entry name" value="C2H2-TYPE DOMAIN-CONTAINING PROTEIN"/>
    <property type="match status" value="1"/>
</dbReference>
<keyword evidence="8" id="KW-1185">Reference proteome</keyword>
<feature type="domain" description="C2H2-type" evidence="6">
    <location>
        <begin position="67"/>
        <end position="94"/>
    </location>
</feature>
<dbReference type="SUPFAM" id="SSF57667">
    <property type="entry name" value="beta-beta-alpha zinc fingers"/>
    <property type="match status" value="1"/>
</dbReference>
<evidence type="ECO:0000256" key="2">
    <source>
        <dbReference type="ARBA" id="ARBA00022737"/>
    </source>
</evidence>
<proteinExistence type="predicted"/>
<evidence type="ECO:0000259" key="6">
    <source>
        <dbReference type="PROSITE" id="PS50157"/>
    </source>
</evidence>
<dbReference type="Pfam" id="PF00096">
    <property type="entry name" value="zf-C2H2"/>
    <property type="match status" value="1"/>
</dbReference>
<reference evidence="7 8" key="1">
    <citation type="submission" date="2023-11" db="EMBL/GenBank/DDBJ databases">
        <authorList>
            <person name="Okamura Y."/>
        </authorList>
    </citation>
    <scope>NUCLEOTIDE SEQUENCE [LARGE SCALE GENOMIC DNA]</scope>
</reference>
<dbReference type="PROSITE" id="PS50157">
    <property type="entry name" value="ZINC_FINGER_C2H2_2"/>
    <property type="match status" value="3"/>
</dbReference>
<keyword evidence="1" id="KW-0479">Metal-binding</keyword>
<dbReference type="SMART" id="SM00355">
    <property type="entry name" value="ZnF_C2H2"/>
    <property type="match status" value="4"/>
</dbReference>
<feature type="domain" description="C2H2-type" evidence="6">
    <location>
        <begin position="35"/>
        <end position="63"/>
    </location>
</feature>
<evidence type="ECO:0000256" key="4">
    <source>
        <dbReference type="ARBA" id="ARBA00022833"/>
    </source>
</evidence>
<dbReference type="PROSITE" id="PS00028">
    <property type="entry name" value="ZINC_FINGER_C2H2_1"/>
    <property type="match status" value="3"/>
</dbReference>